<proteinExistence type="predicted"/>
<gene>
    <name evidence="1" type="ORF">ILUMI_11550</name>
</gene>
<evidence type="ECO:0000313" key="1">
    <source>
        <dbReference type="EMBL" id="KAF2894623.1"/>
    </source>
</evidence>
<comment type="caution">
    <text evidence="1">The sequence shown here is derived from an EMBL/GenBank/DDBJ whole genome shotgun (WGS) entry which is preliminary data.</text>
</comment>
<accession>A0A8K0CVS7</accession>
<dbReference type="EMBL" id="VTPC01006815">
    <property type="protein sequence ID" value="KAF2894623.1"/>
    <property type="molecule type" value="Genomic_DNA"/>
</dbReference>
<dbReference type="AlphaFoldDB" id="A0A8K0CVS7"/>
<evidence type="ECO:0000313" key="2">
    <source>
        <dbReference type="Proteomes" id="UP000801492"/>
    </source>
</evidence>
<reference evidence="1" key="1">
    <citation type="submission" date="2019-08" db="EMBL/GenBank/DDBJ databases">
        <title>The genome of the North American firefly Photinus pyralis.</title>
        <authorList>
            <consortium name="Photinus pyralis genome working group"/>
            <person name="Fallon T.R."/>
            <person name="Sander Lower S.E."/>
            <person name="Weng J.-K."/>
        </authorList>
    </citation>
    <scope>NUCLEOTIDE SEQUENCE</scope>
    <source>
        <strain evidence="1">TRF0915ILg1</strain>
        <tissue evidence="1">Whole body</tissue>
    </source>
</reference>
<sequence>MGLKAGPCQMKAYRNLFSKFERTLSVTDVLRSGRPKINNFEVAEVLQKNRKIANTDPLAISSVNLMSKRLRMPYTTILISGMIFLSEYWLRWKLNPNGYPAVYGHMRLISFLMIESILKTAQYGQQKIHMKSFRIVFVTRKSPFGAVSQLISSLVHFFFRGNT</sequence>
<name>A0A8K0CVS7_IGNLU</name>
<organism evidence="1 2">
    <name type="scientific">Ignelater luminosus</name>
    <name type="common">Cucubano</name>
    <name type="synonym">Pyrophorus luminosus</name>
    <dbReference type="NCBI Taxonomy" id="2038154"/>
    <lineage>
        <taxon>Eukaryota</taxon>
        <taxon>Metazoa</taxon>
        <taxon>Ecdysozoa</taxon>
        <taxon>Arthropoda</taxon>
        <taxon>Hexapoda</taxon>
        <taxon>Insecta</taxon>
        <taxon>Pterygota</taxon>
        <taxon>Neoptera</taxon>
        <taxon>Endopterygota</taxon>
        <taxon>Coleoptera</taxon>
        <taxon>Polyphaga</taxon>
        <taxon>Elateriformia</taxon>
        <taxon>Elateroidea</taxon>
        <taxon>Elateridae</taxon>
        <taxon>Agrypninae</taxon>
        <taxon>Pyrophorini</taxon>
        <taxon>Ignelater</taxon>
    </lineage>
</organism>
<keyword evidence="2" id="KW-1185">Reference proteome</keyword>
<protein>
    <submittedName>
        <fullName evidence="1">Uncharacterized protein</fullName>
    </submittedName>
</protein>
<dbReference type="Proteomes" id="UP000801492">
    <property type="component" value="Unassembled WGS sequence"/>
</dbReference>